<reference evidence="2" key="1">
    <citation type="submission" date="2023-03" db="EMBL/GenBank/DDBJ databases">
        <authorList>
            <person name="Julca I."/>
        </authorList>
    </citation>
    <scope>NUCLEOTIDE SEQUENCE</scope>
</reference>
<dbReference type="Proteomes" id="UP001161247">
    <property type="component" value="Chromosome 7"/>
</dbReference>
<feature type="compositionally biased region" description="Basic and acidic residues" evidence="1">
    <location>
        <begin position="1"/>
        <end position="10"/>
    </location>
</feature>
<sequence>MKPWTREKIGGGRNRRNPFRPSQLQDHAEGSGQQEQENPGGENVGGGKEMGGDNMRRENDVGSSRGSYTPHEEEIPVTITLGGDSQVLNVQPIHTIRPEPQEQGVRKFDRTRNPPVNFTPPTIPRRQKK</sequence>
<dbReference type="AlphaFoldDB" id="A0AAV1DZH2"/>
<protein>
    <submittedName>
        <fullName evidence="2">OLC1v1013090C1</fullName>
    </submittedName>
</protein>
<gene>
    <name evidence="2" type="ORF">OLC1_LOCUS19782</name>
</gene>
<feature type="region of interest" description="Disordered" evidence="1">
    <location>
        <begin position="1"/>
        <end position="76"/>
    </location>
</feature>
<name>A0AAV1DZH2_OLDCO</name>
<proteinExistence type="predicted"/>
<evidence type="ECO:0000256" key="1">
    <source>
        <dbReference type="SAM" id="MobiDB-lite"/>
    </source>
</evidence>
<feature type="compositionally biased region" description="Low complexity" evidence="1">
    <location>
        <begin position="30"/>
        <end position="41"/>
    </location>
</feature>
<dbReference type="EMBL" id="OX459124">
    <property type="protein sequence ID" value="CAI9112621.1"/>
    <property type="molecule type" value="Genomic_DNA"/>
</dbReference>
<feature type="compositionally biased region" description="Basic and acidic residues" evidence="1">
    <location>
        <begin position="96"/>
        <end position="112"/>
    </location>
</feature>
<feature type="compositionally biased region" description="Basic and acidic residues" evidence="1">
    <location>
        <begin position="50"/>
        <end position="60"/>
    </location>
</feature>
<evidence type="ECO:0000313" key="2">
    <source>
        <dbReference type="EMBL" id="CAI9112621.1"/>
    </source>
</evidence>
<evidence type="ECO:0000313" key="3">
    <source>
        <dbReference type="Proteomes" id="UP001161247"/>
    </source>
</evidence>
<feature type="region of interest" description="Disordered" evidence="1">
    <location>
        <begin position="92"/>
        <end position="129"/>
    </location>
</feature>
<accession>A0AAV1DZH2</accession>
<keyword evidence="3" id="KW-1185">Reference proteome</keyword>
<organism evidence="2 3">
    <name type="scientific">Oldenlandia corymbosa var. corymbosa</name>
    <dbReference type="NCBI Taxonomy" id="529605"/>
    <lineage>
        <taxon>Eukaryota</taxon>
        <taxon>Viridiplantae</taxon>
        <taxon>Streptophyta</taxon>
        <taxon>Embryophyta</taxon>
        <taxon>Tracheophyta</taxon>
        <taxon>Spermatophyta</taxon>
        <taxon>Magnoliopsida</taxon>
        <taxon>eudicotyledons</taxon>
        <taxon>Gunneridae</taxon>
        <taxon>Pentapetalae</taxon>
        <taxon>asterids</taxon>
        <taxon>lamiids</taxon>
        <taxon>Gentianales</taxon>
        <taxon>Rubiaceae</taxon>
        <taxon>Rubioideae</taxon>
        <taxon>Spermacoceae</taxon>
        <taxon>Hedyotis-Oldenlandia complex</taxon>
        <taxon>Oldenlandia</taxon>
    </lineage>
</organism>